<evidence type="ECO:0000313" key="2">
    <source>
        <dbReference type="EMBL" id="XBX77062.1"/>
    </source>
</evidence>
<gene>
    <name evidence="2" type="ORF">ABS642_14195</name>
</gene>
<reference evidence="2" key="1">
    <citation type="submission" date="2024-06" db="EMBL/GenBank/DDBJ databases">
        <title>Draft genome sequence of Microbacterium sp. strain A8/3-1, isolated from Oxytropis tragacanthoides Fisch. ex DC. Root nodules in the Altai region of Russia.</title>
        <authorList>
            <person name="Sazanova A."/>
            <person name="Guro P."/>
            <person name="Kuznetsova I."/>
            <person name="Belimov A."/>
            <person name="Safronova V."/>
        </authorList>
    </citation>
    <scope>NUCLEOTIDE SEQUENCE</scope>
    <source>
        <strain evidence="2">A8/3-1</strain>
    </source>
</reference>
<dbReference type="EMBL" id="CP158357">
    <property type="protein sequence ID" value="XBX77062.1"/>
    <property type="molecule type" value="Genomic_DNA"/>
</dbReference>
<dbReference type="Gene3D" id="3.90.20.10">
    <property type="match status" value="1"/>
</dbReference>
<name>A0AAU7VSN5_9MICO</name>
<keyword evidence="1" id="KW-0472">Membrane</keyword>
<accession>A0AAU7VSN5</accession>
<dbReference type="RefSeq" id="WP_350350613.1">
    <property type="nucleotide sequence ID" value="NZ_CP158357.1"/>
</dbReference>
<sequence>MFVSVEAITTIAAAVSIVVAFAGLFGWFIRRLDARFDKVDERFDKVDERFDKVDARFERMEDRLSSVAHELTEVKVAVARLEGPPPRLVTAR</sequence>
<keyword evidence="1" id="KW-0812">Transmembrane</keyword>
<proteinExistence type="predicted"/>
<feature type="transmembrane region" description="Helical" evidence="1">
    <location>
        <begin position="6"/>
        <end position="29"/>
    </location>
</feature>
<dbReference type="AlphaFoldDB" id="A0AAU7VSN5"/>
<protein>
    <submittedName>
        <fullName evidence="2">Response regulator</fullName>
    </submittedName>
</protein>
<evidence type="ECO:0000256" key="1">
    <source>
        <dbReference type="SAM" id="Phobius"/>
    </source>
</evidence>
<organism evidence="2">
    <name type="scientific">Microbacterium sp. A8/3-1</name>
    <dbReference type="NCBI Taxonomy" id="3160749"/>
    <lineage>
        <taxon>Bacteria</taxon>
        <taxon>Bacillati</taxon>
        <taxon>Actinomycetota</taxon>
        <taxon>Actinomycetes</taxon>
        <taxon>Micrococcales</taxon>
        <taxon>Microbacteriaceae</taxon>
        <taxon>Microbacterium</taxon>
    </lineage>
</organism>
<keyword evidence="1" id="KW-1133">Transmembrane helix</keyword>